<dbReference type="AlphaFoldDB" id="A0A9W8X7N0"/>
<comment type="caution">
    <text evidence="2">The sequence shown here is derived from an EMBL/GenBank/DDBJ whole genome shotgun (WGS) entry which is preliminary data.</text>
</comment>
<evidence type="ECO:0000313" key="2">
    <source>
        <dbReference type="EMBL" id="KAJ4342369.1"/>
    </source>
</evidence>
<evidence type="ECO:0000256" key="1">
    <source>
        <dbReference type="SAM" id="SignalP"/>
    </source>
</evidence>
<reference evidence="2" key="1">
    <citation type="submission" date="2022-10" db="EMBL/GenBank/DDBJ databases">
        <title>Tapping the CABI collections for fungal endophytes: first genome assemblies for Collariella, Neodidymelliopsis, Ascochyta clinopodiicola, Didymella pomorum, Didymosphaeria variabile, Neocosmospora piperis and Neocucurbitaria cava.</title>
        <authorList>
            <person name="Hill R."/>
        </authorList>
    </citation>
    <scope>NUCLEOTIDE SEQUENCE</scope>
    <source>
        <strain evidence="2">IMI 360193</strain>
    </source>
</reference>
<accession>A0A9W8X7N0</accession>
<dbReference type="EMBL" id="JAPEUV010000006">
    <property type="protein sequence ID" value="KAJ4342369.1"/>
    <property type="molecule type" value="Genomic_DNA"/>
</dbReference>
<feature type="chain" id="PRO_5040928914" evidence="1">
    <location>
        <begin position="18"/>
        <end position="345"/>
    </location>
</feature>
<dbReference type="OrthoDB" id="5337308at2759"/>
<evidence type="ECO:0000313" key="3">
    <source>
        <dbReference type="Proteomes" id="UP001140562"/>
    </source>
</evidence>
<name>A0A9W8X7N0_9PLEO</name>
<keyword evidence="3" id="KW-1185">Reference proteome</keyword>
<proteinExistence type="predicted"/>
<keyword evidence="1" id="KW-0732">Signal</keyword>
<protein>
    <submittedName>
        <fullName evidence="2">Uncharacterized protein</fullName>
    </submittedName>
</protein>
<organism evidence="2 3">
    <name type="scientific">Didymella glomerata</name>
    <dbReference type="NCBI Taxonomy" id="749621"/>
    <lineage>
        <taxon>Eukaryota</taxon>
        <taxon>Fungi</taxon>
        <taxon>Dikarya</taxon>
        <taxon>Ascomycota</taxon>
        <taxon>Pezizomycotina</taxon>
        <taxon>Dothideomycetes</taxon>
        <taxon>Pleosporomycetidae</taxon>
        <taxon>Pleosporales</taxon>
        <taxon>Pleosporineae</taxon>
        <taxon>Didymellaceae</taxon>
        <taxon>Didymella</taxon>
    </lineage>
</organism>
<feature type="signal peptide" evidence="1">
    <location>
        <begin position="1"/>
        <end position="17"/>
    </location>
</feature>
<gene>
    <name evidence="2" type="ORF">N0V87_000987</name>
</gene>
<dbReference type="Proteomes" id="UP001140562">
    <property type="component" value="Unassembled WGS sequence"/>
</dbReference>
<sequence length="345" mass="37868">MRIIALVAVFQLALVSARVVQPWVDDYNASIVSANFSTAGDVTVAAGPVCRIPYPAAEPGVWNKNKCRGEKFYDAMHSTKEQAGKLFKPVRDTSESPFTATSDLKKWGWMDAAIKPGYSDFKKIWGVDSVLRAIRVSDKATKDGGTIQMFRTTHGDGDANGGGYGETPYNKQPKYAVNGKEYPVTGSEYNFAFDPSGVLLALDRKSPQFAGNERNPKVQEADLPELAAFSDIAWLKWKEATGNFPTTMHYFLTLAITNPETRSLLNIVLTRAGECEVPAWPGLEVDASSEEGYALLGSPNALAFSYFLINHKDTLGHLRISKITIFKNIAKFPDPCMLLEVEPAV</sequence>